<dbReference type="SUPFAM" id="SSF56601">
    <property type="entry name" value="beta-lactamase/transpeptidase-like"/>
    <property type="match status" value="1"/>
</dbReference>
<comment type="similarity">
    <text evidence="1">Belongs to the beta-lactamase family.</text>
</comment>
<dbReference type="EC" id="3.4.-.-" evidence="3"/>
<dbReference type="AlphaFoldDB" id="A0A5C6AVL6"/>
<accession>A0A5C6AVL6</accession>
<name>A0A5C6AVL6_9BACT</name>
<dbReference type="Pfam" id="PF00144">
    <property type="entry name" value="Beta-lactamase"/>
    <property type="match status" value="1"/>
</dbReference>
<dbReference type="InterPro" id="IPR001466">
    <property type="entry name" value="Beta-lactam-related"/>
</dbReference>
<evidence type="ECO:0000256" key="1">
    <source>
        <dbReference type="ARBA" id="ARBA00038473"/>
    </source>
</evidence>
<dbReference type="PANTHER" id="PTHR22935:SF95">
    <property type="entry name" value="BETA-LACTAMASE-LIKE 1-RELATED"/>
    <property type="match status" value="1"/>
</dbReference>
<protein>
    <submittedName>
        <fullName evidence="3">D-alanyl-D-alanine-carboxypeptidase/endopeptidase AmpH</fullName>
        <ecNumber evidence="3">3.4.-.-</ecNumber>
    </submittedName>
</protein>
<dbReference type="PANTHER" id="PTHR22935">
    <property type="entry name" value="PENICILLIN-BINDING PROTEIN"/>
    <property type="match status" value="1"/>
</dbReference>
<dbReference type="InterPro" id="IPR051478">
    <property type="entry name" value="Beta-lactamase-like_AB/R"/>
</dbReference>
<dbReference type="Proteomes" id="UP000316213">
    <property type="component" value="Unassembled WGS sequence"/>
</dbReference>
<evidence type="ECO:0000313" key="3">
    <source>
        <dbReference type="EMBL" id="TWU03096.1"/>
    </source>
</evidence>
<reference evidence="3 4" key="1">
    <citation type="submission" date="2019-02" db="EMBL/GenBank/DDBJ databases">
        <title>Deep-cultivation of Planctomycetes and their phenomic and genomic characterization uncovers novel biology.</title>
        <authorList>
            <person name="Wiegand S."/>
            <person name="Jogler M."/>
            <person name="Boedeker C."/>
            <person name="Pinto D."/>
            <person name="Vollmers J."/>
            <person name="Rivas-Marin E."/>
            <person name="Kohn T."/>
            <person name="Peeters S.H."/>
            <person name="Heuer A."/>
            <person name="Rast P."/>
            <person name="Oberbeckmann S."/>
            <person name="Bunk B."/>
            <person name="Jeske O."/>
            <person name="Meyerdierks A."/>
            <person name="Storesund J.E."/>
            <person name="Kallscheuer N."/>
            <person name="Luecker S."/>
            <person name="Lage O.M."/>
            <person name="Pohl T."/>
            <person name="Merkel B.J."/>
            <person name="Hornburger P."/>
            <person name="Mueller R.-W."/>
            <person name="Bruemmer F."/>
            <person name="Labrenz M."/>
            <person name="Spormann A.M."/>
            <person name="Op Den Camp H."/>
            <person name="Overmann J."/>
            <person name="Amann R."/>
            <person name="Jetten M.S.M."/>
            <person name="Mascher T."/>
            <person name="Medema M.H."/>
            <person name="Devos D.P."/>
            <person name="Kaster A.-K."/>
            <person name="Ovreas L."/>
            <person name="Rohde M."/>
            <person name="Galperin M.Y."/>
            <person name="Jogler C."/>
        </authorList>
    </citation>
    <scope>NUCLEOTIDE SEQUENCE [LARGE SCALE GENOMIC DNA]</scope>
    <source>
        <strain evidence="3 4">Pla100</strain>
    </source>
</reference>
<keyword evidence="3" id="KW-0378">Hydrolase</keyword>
<dbReference type="RefSeq" id="WP_197167599.1">
    <property type="nucleotide sequence ID" value="NZ_SJPM01000001.1"/>
</dbReference>
<feature type="domain" description="Beta-lactamase-related" evidence="2">
    <location>
        <begin position="35"/>
        <end position="359"/>
    </location>
</feature>
<sequence>MVRTLFCFFALGISLQMIHFDESIGAADLTVEEAQRMAAPLVEQHRVVGLSVGIIDGSRRFSFHLGEARPGEGPPNDQTIYEIASISKVFTGVLLGIEADQNPLTLLDEAGHDDSGVAVPDYQGQTINWLQLATHRSGLPRLPTNFGNAGADNPYANYDSSKAIEFLQNYRLPRRPGTQYEYSNFAFAWLGHLLTLQDGASSYERLLQKRITRTLQMDDTVVNLSDRQKRRMAIPHSSFGTRASTWEFADMPGAGGIRSTTADMMKFMAAVLEPTQISADRDLVEGIEMAWKEHQASSREHFAMGLGWQIARDGETRWHNGQTGGFHSVMFVNRKHQVGVVALTNTAEARQVESMAENIVRRLAGGGDLADLEPEHDSKPREITVDLATMQRLVGRYELSPTFVLDVHVVEDRLMVGITNQPTLQVYAKRKDRWFYKVVEAELDFDLPAVGPAKSLELIQNGIRQTAMRTQPALFTKDEIGSAF</sequence>
<comment type="caution">
    <text evidence="3">The sequence shown here is derived from an EMBL/GenBank/DDBJ whole genome shotgun (WGS) entry which is preliminary data.</text>
</comment>
<evidence type="ECO:0000313" key="4">
    <source>
        <dbReference type="Proteomes" id="UP000316213"/>
    </source>
</evidence>
<gene>
    <name evidence="3" type="primary">ampH_1</name>
    <name evidence="3" type="ORF">Pla100_00140</name>
</gene>
<dbReference type="GO" id="GO:0004180">
    <property type="term" value="F:carboxypeptidase activity"/>
    <property type="evidence" value="ECO:0007669"/>
    <property type="project" value="UniProtKB-KW"/>
</dbReference>
<dbReference type="InterPro" id="IPR012338">
    <property type="entry name" value="Beta-lactam/transpept-like"/>
</dbReference>
<keyword evidence="3" id="KW-0121">Carboxypeptidase</keyword>
<keyword evidence="3" id="KW-0645">Protease</keyword>
<dbReference type="Gene3D" id="3.40.710.10">
    <property type="entry name" value="DD-peptidase/beta-lactamase superfamily"/>
    <property type="match status" value="1"/>
</dbReference>
<dbReference type="EMBL" id="SJPM01000001">
    <property type="protein sequence ID" value="TWU03096.1"/>
    <property type="molecule type" value="Genomic_DNA"/>
</dbReference>
<proteinExistence type="inferred from homology"/>
<organism evidence="3 4">
    <name type="scientific">Neorhodopirellula pilleata</name>
    <dbReference type="NCBI Taxonomy" id="2714738"/>
    <lineage>
        <taxon>Bacteria</taxon>
        <taxon>Pseudomonadati</taxon>
        <taxon>Planctomycetota</taxon>
        <taxon>Planctomycetia</taxon>
        <taxon>Pirellulales</taxon>
        <taxon>Pirellulaceae</taxon>
        <taxon>Neorhodopirellula</taxon>
    </lineage>
</organism>
<evidence type="ECO:0000259" key="2">
    <source>
        <dbReference type="Pfam" id="PF00144"/>
    </source>
</evidence>
<keyword evidence="4" id="KW-1185">Reference proteome</keyword>